<evidence type="ECO:0000256" key="2">
    <source>
        <dbReference type="RuleBase" id="RU000363"/>
    </source>
</evidence>
<dbReference type="AlphaFoldDB" id="A0AAX4L5P8"/>
<reference evidence="3 4" key="1">
    <citation type="submission" date="2024-02" db="EMBL/GenBank/DDBJ databases">
        <title>STSV induces naive adaptation in Sulfolobus.</title>
        <authorList>
            <person name="Xiang X."/>
            <person name="Song M."/>
        </authorList>
    </citation>
    <scope>NUCLEOTIDE SEQUENCE [LARGE SCALE GENOMIC DNA]</scope>
    <source>
        <strain evidence="3 4">RT2</strain>
    </source>
</reference>
<dbReference type="Gene3D" id="3.40.50.720">
    <property type="entry name" value="NAD(P)-binding Rossmann-like Domain"/>
    <property type="match status" value="1"/>
</dbReference>
<gene>
    <name evidence="3" type="ORF">V6M85_06280</name>
</gene>
<accession>A0AAX4L5P8</accession>
<dbReference type="FunFam" id="3.40.50.720:FF:000084">
    <property type="entry name" value="Short-chain dehydrogenase reductase"/>
    <property type="match status" value="1"/>
</dbReference>
<keyword evidence="3" id="KW-0560">Oxidoreductase</keyword>
<dbReference type="PANTHER" id="PTHR42760">
    <property type="entry name" value="SHORT-CHAIN DEHYDROGENASES/REDUCTASES FAMILY MEMBER"/>
    <property type="match status" value="1"/>
</dbReference>
<name>A0AAX4L5P8_9CREN</name>
<dbReference type="EMBL" id="CP146016">
    <property type="protein sequence ID" value="WWQ61671.1"/>
    <property type="molecule type" value="Genomic_DNA"/>
</dbReference>
<evidence type="ECO:0000313" key="4">
    <source>
        <dbReference type="Proteomes" id="UP001432202"/>
    </source>
</evidence>
<dbReference type="GeneID" id="89336358"/>
<keyword evidence="4" id="KW-1185">Reference proteome</keyword>
<dbReference type="InterPro" id="IPR002347">
    <property type="entry name" value="SDR_fam"/>
</dbReference>
<dbReference type="GO" id="GO:0016616">
    <property type="term" value="F:oxidoreductase activity, acting on the CH-OH group of donors, NAD or NADP as acceptor"/>
    <property type="evidence" value="ECO:0007669"/>
    <property type="project" value="TreeGrafter"/>
</dbReference>
<dbReference type="Proteomes" id="UP001432202">
    <property type="component" value="Chromosome"/>
</dbReference>
<dbReference type="GO" id="GO:0006633">
    <property type="term" value="P:fatty acid biosynthetic process"/>
    <property type="evidence" value="ECO:0007669"/>
    <property type="project" value="TreeGrafter"/>
</dbReference>
<dbReference type="SUPFAM" id="SSF51735">
    <property type="entry name" value="NAD(P)-binding Rossmann-fold domains"/>
    <property type="match status" value="1"/>
</dbReference>
<protein>
    <submittedName>
        <fullName evidence="3">SDR family oxidoreductase</fullName>
        <ecNumber evidence="3">1.-.-.-</ecNumber>
    </submittedName>
</protein>
<dbReference type="PANTHER" id="PTHR42760:SF122">
    <property type="entry name" value="NAD(P)-BINDING PROTEIN"/>
    <property type="match status" value="1"/>
</dbReference>
<dbReference type="PRINTS" id="PR00081">
    <property type="entry name" value="GDHRDH"/>
</dbReference>
<dbReference type="InterPro" id="IPR036291">
    <property type="entry name" value="NAD(P)-bd_dom_sf"/>
</dbReference>
<dbReference type="RefSeq" id="WP_338604366.1">
    <property type="nucleotide sequence ID" value="NZ_CP146016.1"/>
</dbReference>
<dbReference type="Pfam" id="PF00106">
    <property type="entry name" value="adh_short"/>
    <property type="match status" value="1"/>
</dbReference>
<dbReference type="EC" id="1.-.-.-" evidence="3"/>
<dbReference type="PRINTS" id="PR00080">
    <property type="entry name" value="SDRFAMILY"/>
</dbReference>
<evidence type="ECO:0000256" key="1">
    <source>
        <dbReference type="ARBA" id="ARBA00006484"/>
    </source>
</evidence>
<comment type="similarity">
    <text evidence="1 2">Belongs to the short-chain dehydrogenases/reductases (SDR) family.</text>
</comment>
<organism evidence="3 4">
    <name type="scientific">Sulfolobus tengchongensis</name>
    <dbReference type="NCBI Taxonomy" id="207809"/>
    <lineage>
        <taxon>Archaea</taxon>
        <taxon>Thermoproteota</taxon>
        <taxon>Thermoprotei</taxon>
        <taxon>Sulfolobales</taxon>
        <taxon>Sulfolobaceae</taxon>
        <taxon>Sulfolobus</taxon>
    </lineage>
</organism>
<dbReference type="CDD" id="cd05233">
    <property type="entry name" value="SDR_c"/>
    <property type="match status" value="1"/>
</dbReference>
<sequence>MLNIDLSGKVCLITGGTSGIGLKTVDLFTKLNATVYVIDKKEGILPNNVHFEKVDLANRKELLNFIEWYEKNVGEIHVLINNASRNSRFSVLDTTLEEWDEMINLNLTAQFLLSKMAARLMIKNKTKGKIINISAIQSKFPLENSFPYVTTKGGQISMSRSMAVDLGKYGIQVITVLPGSIYSKNDEPSLDLDKRAATLLGRMGRTSEIAYLLAFLASDLNTFIMGTEIVIDGGRLISRKPDPEEITKGEI</sequence>
<proteinExistence type="inferred from homology"/>
<dbReference type="GO" id="GO:0048038">
    <property type="term" value="F:quinone binding"/>
    <property type="evidence" value="ECO:0007669"/>
    <property type="project" value="TreeGrafter"/>
</dbReference>
<evidence type="ECO:0000313" key="3">
    <source>
        <dbReference type="EMBL" id="WWQ61671.1"/>
    </source>
</evidence>